<keyword evidence="1" id="KW-0723">Serine/threonine-protein kinase</keyword>
<name>A0A9P7E4S5_9AGAM</name>
<dbReference type="Proteomes" id="UP000807769">
    <property type="component" value="Unassembled WGS sequence"/>
</dbReference>
<reference evidence="6" key="1">
    <citation type="journal article" date="2020" name="New Phytol.">
        <title>Comparative genomics reveals dynamic genome evolution in host specialist ectomycorrhizal fungi.</title>
        <authorList>
            <person name="Lofgren L.A."/>
            <person name="Nguyen N.H."/>
            <person name="Vilgalys R."/>
            <person name="Ruytinx J."/>
            <person name="Liao H.L."/>
            <person name="Branco S."/>
            <person name="Kuo A."/>
            <person name="LaButti K."/>
            <person name="Lipzen A."/>
            <person name="Andreopoulos W."/>
            <person name="Pangilinan J."/>
            <person name="Riley R."/>
            <person name="Hundley H."/>
            <person name="Na H."/>
            <person name="Barry K."/>
            <person name="Grigoriev I.V."/>
            <person name="Stajich J.E."/>
            <person name="Kennedy P.G."/>
        </authorList>
    </citation>
    <scope>NUCLEOTIDE SEQUENCE</scope>
    <source>
        <strain evidence="6">MN1</strain>
    </source>
</reference>
<gene>
    <name evidence="6" type="ORF">BJ212DRAFT_588468</name>
</gene>
<proteinExistence type="predicted"/>
<protein>
    <recommendedName>
        <fullName evidence="8">Protein kinase domain-containing protein</fullName>
    </recommendedName>
</protein>
<dbReference type="InterPro" id="IPR011009">
    <property type="entry name" value="Kinase-like_dom_sf"/>
</dbReference>
<keyword evidence="2" id="KW-0808">Transferase</keyword>
<dbReference type="GO" id="GO:0004674">
    <property type="term" value="F:protein serine/threonine kinase activity"/>
    <property type="evidence" value="ECO:0007669"/>
    <property type="project" value="UniProtKB-KW"/>
</dbReference>
<evidence type="ECO:0008006" key="8">
    <source>
        <dbReference type="Google" id="ProtNLM"/>
    </source>
</evidence>
<evidence type="ECO:0000256" key="1">
    <source>
        <dbReference type="ARBA" id="ARBA00022527"/>
    </source>
</evidence>
<dbReference type="GeneID" id="64637609"/>
<dbReference type="RefSeq" id="XP_041189568.1">
    <property type="nucleotide sequence ID" value="XM_041343593.1"/>
</dbReference>
<evidence type="ECO:0000313" key="6">
    <source>
        <dbReference type="EMBL" id="KAG1810672.1"/>
    </source>
</evidence>
<organism evidence="6 7">
    <name type="scientific">Suillus subaureus</name>
    <dbReference type="NCBI Taxonomy" id="48587"/>
    <lineage>
        <taxon>Eukaryota</taxon>
        <taxon>Fungi</taxon>
        <taxon>Dikarya</taxon>
        <taxon>Basidiomycota</taxon>
        <taxon>Agaricomycotina</taxon>
        <taxon>Agaricomycetes</taxon>
        <taxon>Agaricomycetidae</taxon>
        <taxon>Boletales</taxon>
        <taxon>Suillineae</taxon>
        <taxon>Suillaceae</taxon>
        <taxon>Suillus</taxon>
    </lineage>
</organism>
<dbReference type="PANTHER" id="PTHR24351">
    <property type="entry name" value="RIBOSOMAL PROTEIN S6 KINASE"/>
    <property type="match status" value="1"/>
</dbReference>
<evidence type="ECO:0000256" key="2">
    <source>
        <dbReference type="ARBA" id="ARBA00022679"/>
    </source>
</evidence>
<dbReference type="Gene3D" id="1.10.510.10">
    <property type="entry name" value="Transferase(Phosphotransferase) domain 1"/>
    <property type="match status" value="1"/>
</dbReference>
<keyword evidence="7" id="KW-1185">Reference proteome</keyword>
<keyword evidence="3" id="KW-0547">Nucleotide-binding</keyword>
<dbReference type="EMBL" id="JABBWG010000032">
    <property type="protein sequence ID" value="KAG1810672.1"/>
    <property type="molecule type" value="Genomic_DNA"/>
</dbReference>
<dbReference type="GO" id="GO:0005524">
    <property type="term" value="F:ATP binding"/>
    <property type="evidence" value="ECO:0007669"/>
    <property type="project" value="UniProtKB-KW"/>
</dbReference>
<dbReference type="AlphaFoldDB" id="A0A9P7E4S5"/>
<accession>A0A9P7E4S5</accession>
<keyword evidence="4" id="KW-0418">Kinase</keyword>
<dbReference type="OrthoDB" id="63267at2759"/>
<evidence type="ECO:0000256" key="5">
    <source>
        <dbReference type="ARBA" id="ARBA00022840"/>
    </source>
</evidence>
<sequence>MYQKILADPLAFGPDIGTEVRGILASLFNRDPSKRIGVNGVEEIKERPFFVNHIHFGRLLQKKIEPPFKSSVSSPVSACLPGSTCLNASMFRMLPTSILSSRLRRLLTVMLIIPTSHPPSSVRWILV</sequence>
<evidence type="ECO:0000313" key="7">
    <source>
        <dbReference type="Proteomes" id="UP000807769"/>
    </source>
</evidence>
<evidence type="ECO:0000256" key="4">
    <source>
        <dbReference type="ARBA" id="ARBA00022777"/>
    </source>
</evidence>
<keyword evidence="5" id="KW-0067">ATP-binding</keyword>
<dbReference type="SUPFAM" id="SSF56112">
    <property type="entry name" value="Protein kinase-like (PK-like)"/>
    <property type="match status" value="1"/>
</dbReference>
<comment type="caution">
    <text evidence="6">The sequence shown here is derived from an EMBL/GenBank/DDBJ whole genome shotgun (WGS) entry which is preliminary data.</text>
</comment>
<evidence type="ECO:0000256" key="3">
    <source>
        <dbReference type="ARBA" id="ARBA00022741"/>
    </source>
</evidence>